<keyword evidence="3" id="KW-1185">Reference proteome</keyword>
<evidence type="ECO:0000313" key="3">
    <source>
        <dbReference type="Proteomes" id="UP000566711"/>
    </source>
</evidence>
<dbReference type="RefSeq" id="WP_182216624.1">
    <property type="nucleotide sequence ID" value="NZ_JACEZS010000006.1"/>
</dbReference>
<accession>A0A7W2EGN9</accession>
<gene>
    <name evidence="2" type="ORF">H3H36_09415</name>
</gene>
<evidence type="ECO:0000256" key="1">
    <source>
        <dbReference type="SAM" id="MobiDB-lite"/>
    </source>
</evidence>
<protein>
    <submittedName>
        <fullName evidence="2">Uncharacterized protein</fullName>
    </submittedName>
</protein>
<dbReference type="AlphaFoldDB" id="A0A7W2EGN9"/>
<reference evidence="2 3" key="1">
    <citation type="submission" date="2020-07" db="EMBL/GenBank/DDBJ databases">
        <title>Novel species isolated from subtropical streams in China.</title>
        <authorList>
            <person name="Lu H."/>
        </authorList>
    </citation>
    <scope>NUCLEOTIDE SEQUENCE [LARGE SCALE GENOMIC DNA]</scope>
    <source>
        <strain evidence="2 3">FT3S</strain>
    </source>
</reference>
<feature type="region of interest" description="Disordered" evidence="1">
    <location>
        <begin position="1"/>
        <end position="40"/>
    </location>
</feature>
<dbReference type="EMBL" id="JACEZS010000006">
    <property type="protein sequence ID" value="MBA5605578.1"/>
    <property type="molecule type" value="Genomic_DNA"/>
</dbReference>
<feature type="compositionally biased region" description="Low complexity" evidence="1">
    <location>
        <begin position="18"/>
        <end position="35"/>
    </location>
</feature>
<organism evidence="2 3">
    <name type="scientific">Rugamonas fusca</name>
    <dbReference type="NCBI Taxonomy" id="2758568"/>
    <lineage>
        <taxon>Bacteria</taxon>
        <taxon>Pseudomonadati</taxon>
        <taxon>Pseudomonadota</taxon>
        <taxon>Betaproteobacteria</taxon>
        <taxon>Burkholderiales</taxon>
        <taxon>Oxalobacteraceae</taxon>
        <taxon>Telluria group</taxon>
        <taxon>Rugamonas</taxon>
    </lineage>
</organism>
<evidence type="ECO:0000313" key="2">
    <source>
        <dbReference type="EMBL" id="MBA5605578.1"/>
    </source>
</evidence>
<proteinExistence type="predicted"/>
<name>A0A7W2EGN9_9BURK</name>
<sequence>MATLLNANHTPVPCAPLSTRPASVRPAAAPGAASPATPPSDFLRELHHILAALAHK</sequence>
<comment type="caution">
    <text evidence="2">The sequence shown here is derived from an EMBL/GenBank/DDBJ whole genome shotgun (WGS) entry which is preliminary data.</text>
</comment>
<dbReference type="Proteomes" id="UP000566711">
    <property type="component" value="Unassembled WGS sequence"/>
</dbReference>